<evidence type="ECO:0000256" key="7">
    <source>
        <dbReference type="ARBA" id="ARBA00034307"/>
    </source>
</evidence>
<dbReference type="PANTHER" id="PTHR43884">
    <property type="entry name" value="ACYL-COA DEHYDROGENASE"/>
    <property type="match status" value="1"/>
</dbReference>
<evidence type="ECO:0000256" key="9">
    <source>
        <dbReference type="ARBA" id="ARBA00034328"/>
    </source>
</evidence>
<reference evidence="17" key="1">
    <citation type="journal article" date="2019" name="Int. J. Syst. Evol. Microbiol.">
        <title>The Global Catalogue of Microorganisms (GCM) 10K type strain sequencing project: providing services to taxonomists for standard genome sequencing and annotation.</title>
        <authorList>
            <consortium name="The Broad Institute Genomics Platform"/>
            <consortium name="The Broad Institute Genome Sequencing Center for Infectious Disease"/>
            <person name="Wu L."/>
            <person name="Ma J."/>
        </authorList>
    </citation>
    <scope>NUCLEOTIDE SEQUENCE [LARGE SCALE GENOMIC DNA]</scope>
    <source>
        <strain evidence="17">JCM 18956</strain>
    </source>
</reference>
<dbReference type="Gene3D" id="2.40.110.10">
    <property type="entry name" value="Butyryl-CoA Dehydrogenase, subunit A, domain 2"/>
    <property type="match status" value="1"/>
</dbReference>
<comment type="subcellular location">
    <subcellularLocation>
        <location evidence="1">Cytoplasm</location>
    </subcellularLocation>
</comment>
<feature type="domain" description="Acyl-CoA oxidase/dehydrogenase middle" evidence="14">
    <location>
        <begin position="159"/>
        <end position="241"/>
    </location>
</feature>
<dbReference type="InterPro" id="IPR046373">
    <property type="entry name" value="Acyl-CoA_Oxase/DH_mid-dom_sf"/>
</dbReference>
<evidence type="ECO:0000256" key="13">
    <source>
        <dbReference type="ARBA" id="ARBA00049456"/>
    </source>
</evidence>
<comment type="similarity">
    <text evidence="8">Belongs to the DszC flavin monooxygenase family.</text>
</comment>
<evidence type="ECO:0000256" key="6">
    <source>
        <dbReference type="ARBA" id="ARBA00023033"/>
    </source>
</evidence>
<evidence type="ECO:0000256" key="8">
    <source>
        <dbReference type="ARBA" id="ARBA00034317"/>
    </source>
</evidence>
<evidence type="ECO:0000313" key="16">
    <source>
        <dbReference type="EMBL" id="GAA4672144.1"/>
    </source>
</evidence>
<dbReference type="SUPFAM" id="SSF56645">
    <property type="entry name" value="Acyl-CoA dehydrogenase NM domain-like"/>
    <property type="match status" value="1"/>
</dbReference>
<comment type="caution">
    <text evidence="16">The sequence shown here is derived from an EMBL/GenBank/DDBJ whole genome shotgun (WGS) entry which is preliminary data.</text>
</comment>
<keyword evidence="5" id="KW-0560">Oxidoreductase</keyword>
<dbReference type="InterPro" id="IPR009100">
    <property type="entry name" value="AcylCoA_DH/oxidase_NM_dom_sf"/>
</dbReference>
<organism evidence="16 17">
    <name type="scientific">Frondihabitans cladoniiphilus</name>
    <dbReference type="NCBI Taxonomy" id="715785"/>
    <lineage>
        <taxon>Bacteria</taxon>
        <taxon>Bacillati</taxon>
        <taxon>Actinomycetota</taxon>
        <taxon>Actinomycetes</taxon>
        <taxon>Micrococcales</taxon>
        <taxon>Microbacteriaceae</taxon>
        <taxon>Frondihabitans</taxon>
    </lineage>
</organism>
<dbReference type="Proteomes" id="UP001501295">
    <property type="component" value="Unassembled WGS sequence"/>
</dbReference>
<name>A0ABP8VTH8_9MICO</name>
<dbReference type="PIRSF" id="PIRSF016578">
    <property type="entry name" value="HsaA"/>
    <property type="match status" value="1"/>
</dbReference>
<evidence type="ECO:0000256" key="11">
    <source>
        <dbReference type="ARBA" id="ARBA00047859"/>
    </source>
</evidence>
<evidence type="ECO:0000259" key="15">
    <source>
        <dbReference type="Pfam" id="PF08028"/>
    </source>
</evidence>
<comment type="catalytic activity">
    <reaction evidence="12">
        <text>dibenzothiophene 5-oxide + FMNH2 + O2 = dibenzothiophene 5,5-dioxide + FMN + H2O + H(+)</text>
        <dbReference type="Rhea" id="RHEA:49080"/>
        <dbReference type="ChEBI" id="CHEBI:15377"/>
        <dbReference type="ChEBI" id="CHEBI:15378"/>
        <dbReference type="ChEBI" id="CHEBI:15379"/>
        <dbReference type="ChEBI" id="CHEBI:23683"/>
        <dbReference type="ChEBI" id="CHEBI:57618"/>
        <dbReference type="ChEBI" id="CHEBI:58210"/>
        <dbReference type="ChEBI" id="CHEBI:90356"/>
    </reaction>
</comment>
<keyword evidence="4" id="KW-0547">Nucleotide-binding</keyword>
<accession>A0ABP8VTH8</accession>
<proteinExistence type="inferred from homology"/>
<dbReference type="Pfam" id="PF08028">
    <property type="entry name" value="Acyl-CoA_dh_2"/>
    <property type="match status" value="1"/>
</dbReference>
<keyword evidence="6" id="KW-0503">Monooxygenase</keyword>
<sequence>MASMTTSARLEDAGRSSSAASSATAVSPLEIRSGDARYRALADRFRPVFRRIAVDSLARERDELLAREQLGWLTDAGFARLRNPADRGGLGARLSDLFRLLAELAEVDVNLAHIWRNHYSFVEDRLHASEEVGDDGRSEIWLDRLGRGEIIGGGWSENGAHTQSTIETTIVPVEGGWRVNGVKFYATGSIYADWFTVLAVDPAGEKRVALVAAHQDGVSVNDDWDGFGQRLTGSGSVTYHDAFVEVADAIPYASRYDYQAQYYQSVLHSLLIGIGRAILRDGIDALRARRRSHDNGTTAEPTEDPQILEGVGRLAALLFAAEGAFDASLASVDAFLEHHDEPHRIASWLAVAEAQGVITDSVLEMATLVFDVLGASGTSRTILLDRHWRNARTLSSHNPRIYRHRLVGDLLVNGADPAGH</sequence>
<evidence type="ECO:0000256" key="4">
    <source>
        <dbReference type="ARBA" id="ARBA00022741"/>
    </source>
</evidence>
<evidence type="ECO:0000256" key="5">
    <source>
        <dbReference type="ARBA" id="ARBA00023002"/>
    </source>
</evidence>
<evidence type="ECO:0000256" key="10">
    <source>
        <dbReference type="ARBA" id="ARBA00034345"/>
    </source>
</evidence>
<dbReference type="Gene3D" id="1.20.140.10">
    <property type="entry name" value="Butyryl-CoA Dehydrogenase, subunit A, domain 3"/>
    <property type="match status" value="1"/>
</dbReference>
<comment type="catalytic activity">
    <reaction evidence="13">
        <text>dibenzothiophene + 2 FMNH2 + 2 O2 = dibenzothiophene 5,5-dioxide + 2 FMN + 2 H2O + 2 H(+)</text>
        <dbReference type="Rhea" id="RHEA:49072"/>
        <dbReference type="ChEBI" id="CHEBI:15377"/>
        <dbReference type="ChEBI" id="CHEBI:15378"/>
        <dbReference type="ChEBI" id="CHEBI:15379"/>
        <dbReference type="ChEBI" id="CHEBI:23681"/>
        <dbReference type="ChEBI" id="CHEBI:57618"/>
        <dbReference type="ChEBI" id="CHEBI:58210"/>
        <dbReference type="ChEBI" id="CHEBI:90356"/>
        <dbReference type="EC" id="1.14.14.21"/>
    </reaction>
</comment>
<dbReference type="EMBL" id="BAABLM010000002">
    <property type="protein sequence ID" value="GAA4672144.1"/>
    <property type="molecule type" value="Genomic_DNA"/>
</dbReference>
<evidence type="ECO:0000313" key="17">
    <source>
        <dbReference type="Proteomes" id="UP001501295"/>
    </source>
</evidence>
<dbReference type="Gene3D" id="1.10.540.10">
    <property type="entry name" value="Acyl-CoA dehydrogenase/oxidase, N-terminal domain"/>
    <property type="match status" value="1"/>
</dbReference>
<dbReference type="InterPro" id="IPR036250">
    <property type="entry name" value="AcylCo_DH-like_C"/>
</dbReference>
<evidence type="ECO:0000256" key="12">
    <source>
        <dbReference type="ARBA" id="ARBA00048445"/>
    </source>
</evidence>
<dbReference type="EC" id="1.14.14.21" evidence="9"/>
<dbReference type="InterPro" id="IPR013107">
    <property type="entry name" value="Acyl-CoA_DH_C"/>
</dbReference>
<evidence type="ECO:0000256" key="3">
    <source>
        <dbReference type="ARBA" id="ARBA00022643"/>
    </source>
</evidence>
<feature type="domain" description="Acyl-CoA dehydrogenase C-terminal" evidence="15">
    <location>
        <begin position="271"/>
        <end position="397"/>
    </location>
</feature>
<comment type="catalytic activity">
    <reaction evidence="11">
        <text>dibenzothiophene + FMNH2 + O2 = dibenzothiophene 5-oxide + FMN + H2O + H(+)</text>
        <dbReference type="Rhea" id="RHEA:49076"/>
        <dbReference type="ChEBI" id="CHEBI:15377"/>
        <dbReference type="ChEBI" id="CHEBI:15378"/>
        <dbReference type="ChEBI" id="CHEBI:15379"/>
        <dbReference type="ChEBI" id="CHEBI:23681"/>
        <dbReference type="ChEBI" id="CHEBI:23683"/>
        <dbReference type="ChEBI" id="CHEBI:57618"/>
        <dbReference type="ChEBI" id="CHEBI:58210"/>
    </reaction>
</comment>
<gene>
    <name evidence="16" type="ORF">GCM10025780_15230</name>
</gene>
<evidence type="ECO:0000259" key="14">
    <source>
        <dbReference type="Pfam" id="PF02770"/>
    </source>
</evidence>
<dbReference type="SUPFAM" id="SSF47203">
    <property type="entry name" value="Acyl-CoA dehydrogenase C-terminal domain-like"/>
    <property type="match status" value="1"/>
</dbReference>
<dbReference type="Pfam" id="PF02770">
    <property type="entry name" value="Acyl-CoA_dh_M"/>
    <property type="match status" value="1"/>
</dbReference>
<keyword evidence="3" id="KW-0288">FMN</keyword>
<keyword evidence="17" id="KW-1185">Reference proteome</keyword>
<evidence type="ECO:0000256" key="1">
    <source>
        <dbReference type="ARBA" id="ARBA00004496"/>
    </source>
</evidence>
<protein>
    <recommendedName>
        <fullName evidence="10">Dibenzothiophene monooxygenase</fullName>
        <ecNumber evidence="9">1.14.14.21</ecNumber>
    </recommendedName>
</protein>
<comment type="pathway">
    <text evidence="7">Sulfur metabolism; dibenzothiophene degradation.</text>
</comment>
<dbReference type="InterPro" id="IPR037069">
    <property type="entry name" value="AcylCoA_DH/ox_N_sf"/>
</dbReference>
<dbReference type="InterPro" id="IPR006091">
    <property type="entry name" value="Acyl-CoA_Oxase/DH_mid-dom"/>
</dbReference>
<dbReference type="PANTHER" id="PTHR43884:SF12">
    <property type="entry name" value="ISOVALERYL-COA DEHYDROGENASE, MITOCHONDRIAL-RELATED"/>
    <property type="match status" value="1"/>
</dbReference>
<keyword evidence="2" id="KW-0285">Flavoprotein</keyword>
<evidence type="ECO:0000256" key="2">
    <source>
        <dbReference type="ARBA" id="ARBA00022630"/>
    </source>
</evidence>